<comment type="caution">
    <text evidence="1">The sequence shown here is derived from an EMBL/GenBank/DDBJ whole genome shotgun (WGS) entry which is preliminary data.</text>
</comment>
<dbReference type="Gene3D" id="3.90.820.10">
    <property type="entry name" value="Structural Genomics, Unknown Function 30-nov-00 1gh9 Mol_id"/>
    <property type="match status" value="1"/>
</dbReference>
<evidence type="ECO:0000313" key="1">
    <source>
        <dbReference type="EMBL" id="KKK96703.1"/>
    </source>
</evidence>
<evidence type="ECO:0008006" key="2">
    <source>
        <dbReference type="Google" id="ProtNLM"/>
    </source>
</evidence>
<proteinExistence type="predicted"/>
<dbReference type="AlphaFoldDB" id="A0A0F8ZSA6"/>
<name>A0A0F8ZSA6_9ZZZZ</name>
<reference evidence="1" key="1">
    <citation type="journal article" date="2015" name="Nature">
        <title>Complex archaea that bridge the gap between prokaryotes and eukaryotes.</title>
        <authorList>
            <person name="Spang A."/>
            <person name="Saw J.H."/>
            <person name="Jorgensen S.L."/>
            <person name="Zaremba-Niedzwiedzka K."/>
            <person name="Martijn J."/>
            <person name="Lind A.E."/>
            <person name="van Eijk R."/>
            <person name="Schleper C."/>
            <person name="Guy L."/>
            <person name="Ettema T.J."/>
        </authorList>
    </citation>
    <scope>NUCLEOTIDE SEQUENCE</scope>
</reference>
<protein>
    <recommendedName>
        <fullName evidence="2">DUF1922 domain-containing protein</fullName>
    </recommendedName>
</protein>
<dbReference type="EMBL" id="LAZR01046363">
    <property type="protein sequence ID" value="KKK96703.1"/>
    <property type="molecule type" value="Genomic_DNA"/>
</dbReference>
<gene>
    <name evidence="1" type="ORF">LCGC14_2660110</name>
</gene>
<organism evidence="1">
    <name type="scientific">marine sediment metagenome</name>
    <dbReference type="NCBI Taxonomy" id="412755"/>
    <lineage>
        <taxon>unclassified sequences</taxon>
        <taxon>metagenomes</taxon>
        <taxon>ecological metagenomes</taxon>
    </lineage>
</organism>
<sequence>MEEEGWQKDETPYLVFACLKCSQYMYVKTIKKSKKCLRCGRSHTISLVEKSGDIVKGITAAVDFVKQKQHELALRELDGSPNFQTVDGFNIIHDEPEIKLIATDNVTEKFKKMLVELQNSHNEFPLYMIEFMAEKHNIPQSDIKLLTQEYRRKKILIESKDQNFKVNIALLTSN</sequence>
<accession>A0A0F8ZSA6</accession>